<name>A0A0M0JQ75_9EUKA</name>
<proteinExistence type="predicted"/>
<reference evidence="3" key="1">
    <citation type="journal article" date="2015" name="PLoS Genet.">
        <title>Genome Sequence and Transcriptome Analyses of Chrysochromulina tobin: Metabolic Tools for Enhanced Algal Fitness in the Prominent Order Prymnesiales (Haptophyceae).</title>
        <authorList>
            <person name="Hovde B.T."/>
            <person name="Deodato C.R."/>
            <person name="Hunsperger H.M."/>
            <person name="Ryken S.A."/>
            <person name="Yost W."/>
            <person name="Jha R.K."/>
            <person name="Patterson J."/>
            <person name="Monnat R.J. Jr."/>
            <person name="Barlow S.B."/>
            <person name="Starkenburg S.R."/>
            <person name="Cattolico R.A."/>
        </authorList>
    </citation>
    <scope>NUCLEOTIDE SEQUENCE</scope>
    <source>
        <strain evidence="3">CCMP291</strain>
    </source>
</reference>
<gene>
    <name evidence="2" type="ORF">Ctob_012848</name>
</gene>
<evidence type="ECO:0000313" key="2">
    <source>
        <dbReference type="EMBL" id="KOO28746.1"/>
    </source>
</evidence>
<protein>
    <submittedName>
        <fullName evidence="2">Uncharacterized protein</fullName>
    </submittedName>
</protein>
<dbReference type="EMBL" id="JWZX01002519">
    <property type="protein sequence ID" value="KOO28746.1"/>
    <property type="molecule type" value="Genomic_DNA"/>
</dbReference>
<keyword evidence="3" id="KW-1185">Reference proteome</keyword>
<evidence type="ECO:0000256" key="1">
    <source>
        <dbReference type="SAM" id="MobiDB-lite"/>
    </source>
</evidence>
<dbReference type="Proteomes" id="UP000037460">
    <property type="component" value="Unassembled WGS sequence"/>
</dbReference>
<comment type="caution">
    <text evidence="2">The sequence shown here is derived from an EMBL/GenBank/DDBJ whole genome shotgun (WGS) entry which is preliminary data.</text>
</comment>
<sequence length="122" mass="13211">MLGIDDVNDVLAFSSSRTKDSSGKGLRSTQQLPTEYRNRWMSEPTDSLSPAPPSSSKGPFYTMDDVMCWSEDAGDSAEIMCIAATDEKTAVGFCGPSSFDSTEDGMICIEDPESGSLKWICM</sequence>
<organism evidence="2 3">
    <name type="scientific">Chrysochromulina tobinii</name>
    <dbReference type="NCBI Taxonomy" id="1460289"/>
    <lineage>
        <taxon>Eukaryota</taxon>
        <taxon>Haptista</taxon>
        <taxon>Haptophyta</taxon>
        <taxon>Prymnesiophyceae</taxon>
        <taxon>Prymnesiales</taxon>
        <taxon>Chrysochromulinaceae</taxon>
        <taxon>Chrysochromulina</taxon>
    </lineage>
</organism>
<evidence type="ECO:0000313" key="3">
    <source>
        <dbReference type="Proteomes" id="UP000037460"/>
    </source>
</evidence>
<accession>A0A0M0JQ75</accession>
<dbReference type="AlphaFoldDB" id="A0A0M0JQ75"/>
<feature type="region of interest" description="Disordered" evidence="1">
    <location>
        <begin position="16"/>
        <end position="57"/>
    </location>
</feature>